<keyword evidence="5" id="KW-0862">Zinc</keyword>
<dbReference type="PANTHER" id="PTHR15710">
    <property type="entry name" value="E3 UBIQUITIN-PROTEIN LIGASE PRAJA"/>
    <property type="match status" value="1"/>
</dbReference>
<feature type="compositionally biased region" description="Basic and acidic residues" evidence="7">
    <location>
        <begin position="241"/>
        <end position="253"/>
    </location>
</feature>
<protein>
    <recommendedName>
        <fullName evidence="8">RING-type domain-containing protein</fullName>
    </recommendedName>
</protein>
<dbReference type="InterPro" id="IPR001841">
    <property type="entry name" value="Znf_RING"/>
</dbReference>
<dbReference type="InterPro" id="IPR024766">
    <property type="entry name" value="Znf_RING_H2"/>
</dbReference>
<reference evidence="9" key="1">
    <citation type="submission" date="2020-10" db="EMBL/GenBank/DDBJ databases">
        <title>Unveiling of a novel bifunctional photoreceptor, Dualchrome1, isolated from a cosmopolitan green alga.</title>
        <authorList>
            <person name="Suzuki S."/>
            <person name="Kawachi M."/>
        </authorList>
    </citation>
    <scope>NUCLEOTIDE SEQUENCE</scope>
    <source>
        <strain evidence="9">NIES 2893</strain>
    </source>
</reference>
<evidence type="ECO:0000256" key="6">
    <source>
        <dbReference type="PROSITE-ProRule" id="PRU00175"/>
    </source>
</evidence>
<feature type="compositionally biased region" description="Low complexity" evidence="7">
    <location>
        <begin position="39"/>
        <end position="49"/>
    </location>
</feature>
<sequence length="350" mass="37468">MAPGGGGQRASGRTSAGNSIGRLEALLNAQRLSGGVGPSSSSSSSAAAAPLSDLQERLDRLHVQAAENPPASETHGVMQSFGAREQAAVREVAGDVEWLSESMGTRELALMRMLQEQRTLSTMYDRISSTASALAAELARVNRRRGGAGRSSSRSSSSSPLPLDHLGLAQAAVARGVDDGAGATGRRRRKPHPEVGNNTQAGSEERRLARLAAARAAAERRLRAERDREGARMFDQLTARAEEAERAQRERAARTAPPPEADVLASVEQASTSMRADMDDEQCAVCLELTSSETSTRYGDGDDGRGAVVLPCKHAYHRSCIAQWVSHEWQSKHELREARKVSCPLCKVVH</sequence>
<keyword evidence="4" id="KW-0833">Ubl conjugation pathway</keyword>
<feature type="region of interest" description="Disordered" evidence="7">
    <location>
        <begin position="1"/>
        <end position="22"/>
    </location>
</feature>
<dbReference type="Pfam" id="PF12678">
    <property type="entry name" value="zf-rbx1"/>
    <property type="match status" value="1"/>
</dbReference>
<dbReference type="PANTHER" id="PTHR15710:SF243">
    <property type="entry name" value="E3 UBIQUITIN-PROTEIN LIGASE PRAJA-2 ISOFORM X1"/>
    <property type="match status" value="1"/>
</dbReference>
<dbReference type="SMART" id="SM00184">
    <property type="entry name" value="RING"/>
    <property type="match status" value="1"/>
</dbReference>
<evidence type="ECO:0000259" key="8">
    <source>
        <dbReference type="PROSITE" id="PS50089"/>
    </source>
</evidence>
<name>A0A830H793_9CHLO</name>
<evidence type="ECO:0000256" key="5">
    <source>
        <dbReference type="ARBA" id="ARBA00022833"/>
    </source>
</evidence>
<dbReference type="OrthoDB" id="4348522at2759"/>
<dbReference type="EMBL" id="BNJQ01000002">
    <property type="protein sequence ID" value="GHP01920.1"/>
    <property type="molecule type" value="Genomic_DNA"/>
</dbReference>
<dbReference type="Gene3D" id="3.30.40.10">
    <property type="entry name" value="Zinc/RING finger domain, C3HC4 (zinc finger)"/>
    <property type="match status" value="1"/>
</dbReference>
<feature type="region of interest" description="Disordered" evidence="7">
    <location>
        <begin position="179"/>
        <end position="206"/>
    </location>
</feature>
<feature type="domain" description="RING-type" evidence="8">
    <location>
        <begin position="283"/>
        <end position="347"/>
    </location>
</feature>
<keyword evidence="2" id="KW-0479">Metal-binding</keyword>
<dbReference type="GO" id="GO:0061630">
    <property type="term" value="F:ubiquitin protein ligase activity"/>
    <property type="evidence" value="ECO:0007669"/>
    <property type="project" value="TreeGrafter"/>
</dbReference>
<comment type="pathway">
    <text evidence="1">Protein modification; protein ubiquitination.</text>
</comment>
<accession>A0A830H793</accession>
<evidence type="ECO:0000313" key="9">
    <source>
        <dbReference type="EMBL" id="GHP01920.1"/>
    </source>
</evidence>
<proteinExistence type="predicted"/>
<evidence type="ECO:0000313" key="10">
    <source>
        <dbReference type="Proteomes" id="UP000660262"/>
    </source>
</evidence>
<dbReference type="AlphaFoldDB" id="A0A830H793"/>
<dbReference type="Proteomes" id="UP000660262">
    <property type="component" value="Unassembled WGS sequence"/>
</dbReference>
<feature type="region of interest" description="Disordered" evidence="7">
    <location>
        <begin position="143"/>
        <end position="163"/>
    </location>
</feature>
<keyword evidence="3 6" id="KW-0863">Zinc-finger</keyword>
<feature type="region of interest" description="Disordered" evidence="7">
    <location>
        <begin position="31"/>
        <end position="50"/>
    </location>
</feature>
<evidence type="ECO:0000256" key="7">
    <source>
        <dbReference type="SAM" id="MobiDB-lite"/>
    </source>
</evidence>
<evidence type="ECO:0000256" key="4">
    <source>
        <dbReference type="ARBA" id="ARBA00022786"/>
    </source>
</evidence>
<gene>
    <name evidence="9" type="ORF">PPROV_000067700</name>
</gene>
<feature type="compositionally biased region" description="Low complexity" evidence="7">
    <location>
        <begin position="150"/>
        <end position="159"/>
    </location>
</feature>
<evidence type="ECO:0000256" key="1">
    <source>
        <dbReference type="ARBA" id="ARBA00004906"/>
    </source>
</evidence>
<dbReference type="GO" id="GO:0005737">
    <property type="term" value="C:cytoplasm"/>
    <property type="evidence" value="ECO:0007669"/>
    <property type="project" value="TreeGrafter"/>
</dbReference>
<feature type="region of interest" description="Disordered" evidence="7">
    <location>
        <begin position="241"/>
        <end position="260"/>
    </location>
</feature>
<dbReference type="PROSITE" id="PS50089">
    <property type="entry name" value="ZF_RING_2"/>
    <property type="match status" value="1"/>
</dbReference>
<evidence type="ECO:0000256" key="3">
    <source>
        <dbReference type="ARBA" id="ARBA00022771"/>
    </source>
</evidence>
<comment type="caution">
    <text evidence="9">The sequence shown here is derived from an EMBL/GenBank/DDBJ whole genome shotgun (WGS) entry which is preliminary data.</text>
</comment>
<keyword evidence="10" id="KW-1185">Reference proteome</keyword>
<dbReference type="GO" id="GO:0016567">
    <property type="term" value="P:protein ubiquitination"/>
    <property type="evidence" value="ECO:0007669"/>
    <property type="project" value="TreeGrafter"/>
</dbReference>
<dbReference type="InterPro" id="IPR013083">
    <property type="entry name" value="Znf_RING/FYVE/PHD"/>
</dbReference>
<evidence type="ECO:0000256" key="2">
    <source>
        <dbReference type="ARBA" id="ARBA00022723"/>
    </source>
</evidence>
<dbReference type="SUPFAM" id="SSF57850">
    <property type="entry name" value="RING/U-box"/>
    <property type="match status" value="1"/>
</dbReference>
<dbReference type="GO" id="GO:0008270">
    <property type="term" value="F:zinc ion binding"/>
    <property type="evidence" value="ECO:0007669"/>
    <property type="project" value="UniProtKB-KW"/>
</dbReference>
<organism evidence="9 10">
    <name type="scientific">Pycnococcus provasolii</name>
    <dbReference type="NCBI Taxonomy" id="41880"/>
    <lineage>
        <taxon>Eukaryota</taxon>
        <taxon>Viridiplantae</taxon>
        <taxon>Chlorophyta</taxon>
        <taxon>Pseudoscourfieldiophyceae</taxon>
        <taxon>Pseudoscourfieldiales</taxon>
        <taxon>Pycnococcaceae</taxon>
        <taxon>Pycnococcus</taxon>
    </lineage>
</organism>